<dbReference type="PANTHER" id="PTHR32308:SF10">
    <property type="entry name" value="CITRATE LYASE SUBUNIT BETA"/>
    <property type="match status" value="1"/>
</dbReference>
<dbReference type="PANTHER" id="PTHR32308">
    <property type="entry name" value="LYASE BETA SUBUNIT, PUTATIVE (AFU_ORTHOLOGUE AFUA_4G13030)-RELATED"/>
    <property type="match status" value="1"/>
</dbReference>
<sequence>MPRSAVLQAPFSNPCRPRRSVLFMPASNARALEKARTLAADTLVLDLEDAVAPDAKDVARRQAAEAIAAGAFGRREVAVRINGTDTDWWAYDLRAVVKAGPDAILIPKVEDAGSVCLVADRMLRRGAPRSMALWAMLETPRAFLNADPIAASHPRLACLVVGTNDLSKGLQARQTVTREPVITALGLAMLAARAHGHAILDGVYGAIGDTDGLRVQCEQARDMGFDGKTLIHPSQIDTANAVFAPSRADVEDAGALIAAYEAAAEEGAGVATYRGRMIEALHVDDARRLIALSEAIAAL</sequence>
<feature type="binding site" evidence="5">
    <location>
        <position position="138"/>
    </location>
    <ligand>
        <name>substrate</name>
    </ligand>
</feature>
<dbReference type="InterPro" id="IPR011206">
    <property type="entry name" value="Citrate_lyase_beta/mcl1/mcl2"/>
</dbReference>
<evidence type="ECO:0000256" key="1">
    <source>
        <dbReference type="ARBA" id="ARBA00001946"/>
    </source>
</evidence>
<evidence type="ECO:0000256" key="2">
    <source>
        <dbReference type="ARBA" id="ARBA00005568"/>
    </source>
</evidence>
<evidence type="ECO:0000259" key="7">
    <source>
        <dbReference type="Pfam" id="PF03328"/>
    </source>
</evidence>
<accession>A0A3M0CG38</accession>
<evidence type="ECO:0000313" key="8">
    <source>
        <dbReference type="EMBL" id="RMB07787.1"/>
    </source>
</evidence>
<evidence type="ECO:0000256" key="5">
    <source>
        <dbReference type="PIRSR" id="PIRSR015582-1"/>
    </source>
</evidence>
<dbReference type="Gene3D" id="3.20.20.60">
    <property type="entry name" value="Phosphoenolpyruvate-binding domains"/>
    <property type="match status" value="1"/>
</dbReference>
<dbReference type="AlphaFoldDB" id="A0A3M0CG38"/>
<dbReference type="PIRSF" id="PIRSF015582">
    <property type="entry name" value="Cit_lyase_B"/>
    <property type="match status" value="1"/>
</dbReference>
<keyword evidence="9" id="KW-1185">Reference proteome</keyword>
<comment type="caution">
    <text evidence="8">The sequence shown here is derived from an EMBL/GenBank/DDBJ whole genome shotgun (WGS) entry which is preliminary data.</text>
</comment>
<dbReference type="OrthoDB" id="9800547at2"/>
<dbReference type="FunCoup" id="A0A3M0CG38">
    <property type="interactions" value="264"/>
</dbReference>
<comment type="similarity">
    <text evidence="2">Belongs to the HpcH/HpaI aldolase family.</text>
</comment>
<dbReference type="Pfam" id="PF03328">
    <property type="entry name" value="HpcH_HpaI"/>
    <property type="match status" value="1"/>
</dbReference>
<feature type="domain" description="HpcH/HpaI aldolase/citrate lyase" evidence="7">
    <location>
        <begin position="19"/>
        <end position="233"/>
    </location>
</feature>
<evidence type="ECO:0000256" key="4">
    <source>
        <dbReference type="ARBA" id="ARBA00022842"/>
    </source>
</evidence>
<dbReference type="EMBL" id="REFR01000011">
    <property type="protein sequence ID" value="RMB07787.1"/>
    <property type="molecule type" value="Genomic_DNA"/>
</dbReference>
<feature type="binding site" evidence="6">
    <location>
        <position position="165"/>
    </location>
    <ligand>
        <name>Mg(2+)</name>
        <dbReference type="ChEBI" id="CHEBI:18420"/>
    </ligand>
</feature>
<dbReference type="RefSeq" id="WP_121938578.1">
    <property type="nucleotide sequence ID" value="NZ_REFR01000011.1"/>
</dbReference>
<dbReference type="InterPro" id="IPR040442">
    <property type="entry name" value="Pyrv_kinase-like_dom_sf"/>
</dbReference>
<evidence type="ECO:0000313" key="9">
    <source>
        <dbReference type="Proteomes" id="UP000271227"/>
    </source>
</evidence>
<dbReference type="GO" id="GO:0006107">
    <property type="term" value="P:oxaloacetate metabolic process"/>
    <property type="evidence" value="ECO:0007669"/>
    <property type="project" value="TreeGrafter"/>
</dbReference>
<evidence type="ECO:0000256" key="3">
    <source>
        <dbReference type="ARBA" id="ARBA00022723"/>
    </source>
</evidence>
<organism evidence="8 9">
    <name type="scientific">Eilatimonas milleporae</name>
    <dbReference type="NCBI Taxonomy" id="911205"/>
    <lineage>
        <taxon>Bacteria</taxon>
        <taxon>Pseudomonadati</taxon>
        <taxon>Pseudomonadota</taxon>
        <taxon>Alphaproteobacteria</taxon>
        <taxon>Kordiimonadales</taxon>
        <taxon>Kordiimonadaceae</taxon>
        <taxon>Eilatimonas</taxon>
    </lineage>
</organism>
<evidence type="ECO:0000256" key="6">
    <source>
        <dbReference type="PIRSR" id="PIRSR015582-2"/>
    </source>
</evidence>
<proteinExistence type="inferred from homology"/>
<comment type="cofactor">
    <cofactor evidence="1">
        <name>Mg(2+)</name>
        <dbReference type="ChEBI" id="CHEBI:18420"/>
    </cofactor>
</comment>
<dbReference type="Proteomes" id="UP000271227">
    <property type="component" value="Unassembled WGS sequence"/>
</dbReference>
<feature type="binding site" evidence="5">
    <location>
        <position position="80"/>
    </location>
    <ligand>
        <name>substrate</name>
    </ligand>
</feature>
<keyword evidence="8" id="KW-0456">Lyase</keyword>
<dbReference type="InterPro" id="IPR015813">
    <property type="entry name" value="Pyrv/PenolPyrv_kinase-like_dom"/>
</dbReference>
<dbReference type="GO" id="GO:0000287">
    <property type="term" value="F:magnesium ion binding"/>
    <property type="evidence" value="ECO:0007669"/>
    <property type="project" value="TreeGrafter"/>
</dbReference>
<dbReference type="InParanoid" id="A0A3M0CG38"/>
<keyword evidence="3 6" id="KW-0479">Metal-binding</keyword>
<protein>
    <submittedName>
        <fullName evidence="8">Citrate lyase subunit beta/citryl-CoA lyase</fullName>
    </submittedName>
</protein>
<dbReference type="SUPFAM" id="SSF51621">
    <property type="entry name" value="Phosphoenolpyruvate/pyruvate domain"/>
    <property type="match status" value="1"/>
</dbReference>
<dbReference type="InterPro" id="IPR005000">
    <property type="entry name" value="Aldolase/citrate-lyase_domain"/>
</dbReference>
<feature type="binding site" evidence="6">
    <location>
        <position position="138"/>
    </location>
    <ligand>
        <name>Mg(2+)</name>
        <dbReference type="ChEBI" id="CHEBI:18420"/>
    </ligand>
</feature>
<reference evidence="8 9" key="1">
    <citation type="submission" date="2018-10" db="EMBL/GenBank/DDBJ databases">
        <title>Genomic Encyclopedia of Archaeal and Bacterial Type Strains, Phase II (KMG-II): from individual species to whole genera.</title>
        <authorList>
            <person name="Goeker M."/>
        </authorList>
    </citation>
    <scope>NUCLEOTIDE SEQUENCE [LARGE SCALE GENOMIC DNA]</scope>
    <source>
        <strain evidence="8 9">DSM 25217</strain>
    </source>
</reference>
<dbReference type="GO" id="GO:0016829">
    <property type="term" value="F:lyase activity"/>
    <property type="evidence" value="ECO:0007669"/>
    <property type="project" value="UniProtKB-KW"/>
</dbReference>
<keyword evidence="4 6" id="KW-0460">Magnesium</keyword>
<name>A0A3M0CG38_9PROT</name>
<gene>
    <name evidence="8" type="ORF">BXY39_1878</name>
</gene>